<name>A0A2M7XE40_9BACT</name>
<dbReference type="InterPro" id="IPR011257">
    <property type="entry name" value="DNA_glycosylase"/>
</dbReference>
<dbReference type="GO" id="GO:0046872">
    <property type="term" value="F:metal ion binding"/>
    <property type="evidence" value="ECO:0007669"/>
    <property type="project" value="UniProtKB-KW"/>
</dbReference>
<evidence type="ECO:0000256" key="6">
    <source>
        <dbReference type="ARBA" id="ARBA00023004"/>
    </source>
</evidence>
<evidence type="ECO:0000313" key="12">
    <source>
        <dbReference type="Proteomes" id="UP000229385"/>
    </source>
</evidence>
<reference evidence="12" key="1">
    <citation type="submission" date="2017-09" db="EMBL/GenBank/DDBJ databases">
        <title>Depth-based differentiation of microbial function through sediment-hosted aquifers and enrichment of novel symbionts in the deep terrestrial subsurface.</title>
        <authorList>
            <person name="Probst A.J."/>
            <person name="Ladd B."/>
            <person name="Jarett J.K."/>
            <person name="Geller-Mcgrath D.E."/>
            <person name="Sieber C.M.K."/>
            <person name="Emerson J.B."/>
            <person name="Anantharaman K."/>
            <person name="Thomas B.C."/>
            <person name="Malmstrom R."/>
            <person name="Stieglmeier M."/>
            <person name="Klingl A."/>
            <person name="Woyke T."/>
            <person name="Ryan C.M."/>
            <person name="Banfield J.F."/>
        </authorList>
    </citation>
    <scope>NUCLEOTIDE SEQUENCE [LARGE SCALE GENOMIC DNA]</scope>
</reference>
<dbReference type="Gene3D" id="1.10.1670.10">
    <property type="entry name" value="Helix-hairpin-Helix base-excision DNA repair enzymes (C-terminal)"/>
    <property type="match status" value="1"/>
</dbReference>
<gene>
    <name evidence="11" type="ORF">CO174_00725</name>
</gene>
<keyword evidence="8" id="KW-0234">DNA repair</keyword>
<comment type="similarity">
    <text evidence="2">Belongs to the Nth/MutY family.</text>
</comment>
<dbReference type="PANTHER" id="PTHR42944">
    <property type="entry name" value="ADENINE DNA GLYCOSYLASE"/>
    <property type="match status" value="1"/>
</dbReference>
<dbReference type="CDD" id="cd00056">
    <property type="entry name" value="ENDO3c"/>
    <property type="match status" value="1"/>
</dbReference>
<keyword evidence="5" id="KW-0378">Hydrolase</keyword>
<feature type="domain" description="HhH-GPD" evidence="10">
    <location>
        <begin position="35"/>
        <end position="183"/>
    </location>
</feature>
<evidence type="ECO:0000256" key="9">
    <source>
        <dbReference type="ARBA" id="ARBA00023295"/>
    </source>
</evidence>
<keyword evidence="7" id="KW-0411">Iron-sulfur</keyword>
<keyword evidence="3" id="KW-0479">Metal-binding</keyword>
<dbReference type="InterPro" id="IPR023170">
    <property type="entry name" value="HhH_base_excis_C"/>
</dbReference>
<dbReference type="GO" id="GO:0032357">
    <property type="term" value="F:oxidized purine DNA binding"/>
    <property type="evidence" value="ECO:0007669"/>
    <property type="project" value="TreeGrafter"/>
</dbReference>
<dbReference type="GO" id="GO:0006298">
    <property type="term" value="P:mismatch repair"/>
    <property type="evidence" value="ECO:0007669"/>
    <property type="project" value="TreeGrafter"/>
</dbReference>
<dbReference type="GO" id="GO:0051536">
    <property type="term" value="F:iron-sulfur cluster binding"/>
    <property type="evidence" value="ECO:0007669"/>
    <property type="project" value="UniProtKB-KW"/>
</dbReference>
<dbReference type="Proteomes" id="UP000229385">
    <property type="component" value="Unassembled WGS sequence"/>
</dbReference>
<dbReference type="PANTHER" id="PTHR42944:SF1">
    <property type="entry name" value="ADENINE DNA GLYCOSYLASE"/>
    <property type="match status" value="1"/>
</dbReference>
<evidence type="ECO:0000256" key="8">
    <source>
        <dbReference type="ARBA" id="ARBA00023204"/>
    </source>
</evidence>
<comment type="cofactor">
    <cofactor evidence="1">
        <name>[4Fe-4S] cluster</name>
        <dbReference type="ChEBI" id="CHEBI:49883"/>
    </cofactor>
</comment>
<dbReference type="GO" id="GO:0000701">
    <property type="term" value="F:purine-specific mismatch base pair DNA N-glycosylase activity"/>
    <property type="evidence" value="ECO:0007669"/>
    <property type="project" value="TreeGrafter"/>
</dbReference>
<dbReference type="GO" id="GO:0034039">
    <property type="term" value="F:8-oxo-7,8-dihydroguanine DNA N-glycosylase activity"/>
    <property type="evidence" value="ECO:0007669"/>
    <property type="project" value="TreeGrafter"/>
</dbReference>
<dbReference type="SMART" id="SM00478">
    <property type="entry name" value="ENDO3c"/>
    <property type="match status" value="1"/>
</dbReference>
<dbReference type="GO" id="GO:0006284">
    <property type="term" value="P:base-excision repair"/>
    <property type="evidence" value="ECO:0007669"/>
    <property type="project" value="InterPro"/>
</dbReference>
<evidence type="ECO:0000256" key="1">
    <source>
        <dbReference type="ARBA" id="ARBA00001966"/>
    </source>
</evidence>
<sequence length="294" mass="34184">MTPAATLLNWYRRNGRNLPWRRTRDPYRILISEIMLQQTQVDRVKEFYRRWLKTFPTWKNLAEASNADVIHAWAGLGYNRRALALRDIARHIVQAGVPQSEEAWLRLKGIGPYTAAALSAFAQKKRTLPIDTNIRRVLGRFLFGIPFPELKDDKRILKRTDGFLPRRGHYYDVPQALFDLAAMICTKDPNCARCPLRHTCKAANKFLSGRVNIPKRSTPAPQEHRHEGKKYPDRIYRGRILKLVRETGSVTIENVGKEIDPHYDVKQDHEWVHAMIERLVTDGMIKKKKNKLSL</sequence>
<accession>A0A2M7XE40</accession>
<evidence type="ECO:0000256" key="3">
    <source>
        <dbReference type="ARBA" id="ARBA00022723"/>
    </source>
</evidence>
<dbReference type="InterPro" id="IPR044298">
    <property type="entry name" value="MIG/MutY"/>
</dbReference>
<evidence type="ECO:0000256" key="7">
    <source>
        <dbReference type="ARBA" id="ARBA00023014"/>
    </source>
</evidence>
<evidence type="ECO:0000313" key="11">
    <source>
        <dbReference type="EMBL" id="PJA46150.1"/>
    </source>
</evidence>
<dbReference type="Pfam" id="PF00730">
    <property type="entry name" value="HhH-GPD"/>
    <property type="match status" value="1"/>
</dbReference>
<evidence type="ECO:0000256" key="4">
    <source>
        <dbReference type="ARBA" id="ARBA00022763"/>
    </source>
</evidence>
<keyword evidence="9" id="KW-0326">Glycosidase</keyword>
<dbReference type="EMBL" id="PFWU01000009">
    <property type="protein sequence ID" value="PJA46150.1"/>
    <property type="molecule type" value="Genomic_DNA"/>
</dbReference>
<dbReference type="AlphaFoldDB" id="A0A2M7XE40"/>
<keyword evidence="6" id="KW-0408">Iron</keyword>
<dbReference type="Gene3D" id="1.10.340.30">
    <property type="entry name" value="Hypothetical protein, domain 2"/>
    <property type="match status" value="1"/>
</dbReference>
<evidence type="ECO:0000256" key="5">
    <source>
        <dbReference type="ARBA" id="ARBA00022801"/>
    </source>
</evidence>
<dbReference type="GO" id="GO:0035485">
    <property type="term" value="F:adenine/guanine mispair binding"/>
    <property type="evidence" value="ECO:0007669"/>
    <property type="project" value="TreeGrafter"/>
</dbReference>
<keyword evidence="4" id="KW-0227">DNA damage</keyword>
<comment type="caution">
    <text evidence="11">The sequence shown here is derived from an EMBL/GenBank/DDBJ whole genome shotgun (WGS) entry which is preliminary data.</text>
</comment>
<organism evidence="11 12">
    <name type="scientific">Candidatus Uhrbacteria bacterium CG_4_9_14_3_um_filter_50_9</name>
    <dbReference type="NCBI Taxonomy" id="1975035"/>
    <lineage>
        <taxon>Bacteria</taxon>
        <taxon>Candidatus Uhriibacteriota</taxon>
    </lineage>
</organism>
<dbReference type="InterPro" id="IPR003265">
    <property type="entry name" value="HhH-GPD_domain"/>
</dbReference>
<proteinExistence type="inferred from homology"/>
<dbReference type="SUPFAM" id="SSF48150">
    <property type="entry name" value="DNA-glycosylase"/>
    <property type="match status" value="1"/>
</dbReference>
<evidence type="ECO:0000256" key="2">
    <source>
        <dbReference type="ARBA" id="ARBA00008343"/>
    </source>
</evidence>
<protein>
    <submittedName>
        <fullName evidence="11">A/G-specific adenine glycosylase</fullName>
    </submittedName>
</protein>
<evidence type="ECO:0000259" key="10">
    <source>
        <dbReference type="SMART" id="SM00478"/>
    </source>
</evidence>